<keyword evidence="4" id="KW-0378">Hydrolase</keyword>
<dbReference type="PROSITE" id="PS50067">
    <property type="entry name" value="KINESIN_MOTOR_2"/>
    <property type="match status" value="1"/>
</dbReference>
<evidence type="ECO:0000259" key="3">
    <source>
        <dbReference type="PROSITE" id="PS50067"/>
    </source>
</evidence>
<dbReference type="InterPro" id="IPR027417">
    <property type="entry name" value="P-loop_NTPase"/>
</dbReference>
<keyword evidence="5" id="KW-1185">Reference proteome</keyword>
<feature type="region of interest" description="Disordered" evidence="2">
    <location>
        <begin position="32"/>
        <end position="57"/>
    </location>
</feature>
<keyword evidence="1" id="KW-0505">Motor protein</keyword>
<dbReference type="SUPFAM" id="SSF52540">
    <property type="entry name" value="P-loop containing nucleoside triphosphate hydrolases"/>
    <property type="match status" value="1"/>
</dbReference>
<feature type="region of interest" description="Disordered" evidence="2">
    <location>
        <begin position="196"/>
        <end position="219"/>
    </location>
</feature>
<evidence type="ECO:0000313" key="4">
    <source>
        <dbReference type="EMBL" id="KAJ3996526.1"/>
    </source>
</evidence>
<feature type="region of interest" description="Disordered" evidence="2">
    <location>
        <begin position="543"/>
        <end position="567"/>
    </location>
</feature>
<dbReference type="PANTHER" id="PTHR47969:SF9">
    <property type="entry name" value="KINESIN-LIKE PROTEIN"/>
    <property type="match status" value="1"/>
</dbReference>
<feature type="compositionally biased region" description="Low complexity" evidence="2">
    <location>
        <begin position="196"/>
        <end position="206"/>
    </location>
</feature>
<evidence type="ECO:0000313" key="5">
    <source>
        <dbReference type="Proteomes" id="UP001163828"/>
    </source>
</evidence>
<dbReference type="Pfam" id="PF00225">
    <property type="entry name" value="Kinesin"/>
    <property type="match status" value="1"/>
</dbReference>
<feature type="compositionally biased region" description="Polar residues" evidence="2">
    <location>
        <begin position="553"/>
        <end position="562"/>
    </location>
</feature>
<reference evidence="4" key="1">
    <citation type="submission" date="2022-08" db="EMBL/GenBank/DDBJ databases">
        <authorList>
            <consortium name="DOE Joint Genome Institute"/>
            <person name="Min B."/>
            <person name="Riley R."/>
            <person name="Sierra-Patev S."/>
            <person name="Naranjo-Ortiz M."/>
            <person name="Looney B."/>
            <person name="Konkel Z."/>
            <person name="Slot J.C."/>
            <person name="Sakamoto Y."/>
            <person name="Steenwyk J.L."/>
            <person name="Rokas A."/>
            <person name="Carro J."/>
            <person name="Camarero S."/>
            <person name="Ferreira P."/>
            <person name="Molpeceres G."/>
            <person name="Ruiz-Duenas F.J."/>
            <person name="Serrano A."/>
            <person name="Henrissat B."/>
            <person name="Drula E."/>
            <person name="Hughes K.W."/>
            <person name="Mata J.L."/>
            <person name="Ishikawa N.K."/>
            <person name="Vargas-Isla R."/>
            <person name="Ushijima S."/>
            <person name="Smith C.A."/>
            <person name="Ahrendt S."/>
            <person name="Andreopoulos W."/>
            <person name="He G."/>
            <person name="Labutti K."/>
            <person name="Lipzen A."/>
            <person name="Ng V."/>
            <person name="Sandor L."/>
            <person name="Barry K."/>
            <person name="Martinez A.T."/>
            <person name="Xiao Y."/>
            <person name="Gibbons J.G."/>
            <person name="Terashima K."/>
            <person name="Hibbett D.S."/>
            <person name="Grigoriev I.V."/>
        </authorList>
    </citation>
    <scope>NUCLEOTIDE SEQUENCE</scope>
    <source>
        <strain evidence="4">TFB10827</strain>
    </source>
</reference>
<comment type="similarity">
    <text evidence="1">Belongs to the TRAFAC class myosin-kinesin ATPase superfamily. Kinesin family.</text>
</comment>
<feature type="compositionally biased region" description="Low complexity" evidence="2">
    <location>
        <begin position="435"/>
        <end position="447"/>
    </location>
</feature>
<feature type="region of interest" description="Disordered" evidence="2">
    <location>
        <begin position="609"/>
        <end position="641"/>
    </location>
</feature>
<accession>A0ABQ8QDF0</accession>
<feature type="compositionally biased region" description="Acidic residues" evidence="2">
    <location>
        <begin position="619"/>
        <end position="635"/>
    </location>
</feature>
<evidence type="ECO:0000256" key="1">
    <source>
        <dbReference type="PROSITE-ProRule" id="PRU00283"/>
    </source>
</evidence>
<name>A0ABQ8QDF0_9AGAR</name>
<dbReference type="PRINTS" id="PR00380">
    <property type="entry name" value="KINESINHEAVY"/>
</dbReference>
<comment type="caution">
    <text evidence="4">The sequence shown here is derived from an EMBL/GenBank/DDBJ whole genome shotgun (WGS) entry which is preliminary data.</text>
</comment>
<evidence type="ECO:0000256" key="2">
    <source>
        <dbReference type="SAM" id="MobiDB-lite"/>
    </source>
</evidence>
<dbReference type="InterPro" id="IPR001752">
    <property type="entry name" value="Kinesin_motor_dom"/>
</dbReference>
<feature type="domain" description="Kinesin motor" evidence="3">
    <location>
        <begin position="4"/>
        <end position="399"/>
    </location>
</feature>
<feature type="compositionally biased region" description="Pro residues" evidence="2">
    <location>
        <begin position="405"/>
        <end position="414"/>
    </location>
</feature>
<dbReference type="InterPro" id="IPR036961">
    <property type="entry name" value="Kinesin_motor_dom_sf"/>
</dbReference>
<dbReference type="SMART" id="SM00129">
    <property type="entry name" value="KISc"/>
    <property type="match status" value="1"/>
</dbReference>
<organism evidence="4 5">
    <name type="scientific">Lentinula boryana</name>
    <dbReference type="NCBI Taxonomy" id="40481"/>
    <lineage>
        <taxon>Eukaryota</taxon>
        <taxon>Fungi</taxon>
        <taxon>Dikarya</taxon>
        <taxon>Basidiomycota</taxon>
        <taxon>Agaricomycotina</taxon>
        <taxon>Agaricomycetes</taxon>
        <taxon>Agaricomycetidae</taxon>
        <taxon>Agaricales</taxon>
        <taxon>Marasmiineae</taxon>
        <taxon>Omphalotaceae</taxon>
        <taxon>Lentinula</taxon>
    </lineage>
</organism>
<feature type="region of interest" description="Disordered" evidence="2">
    <location>
        <begin position="401"/>
        <end position="483"/>
    </location>
</feature>
<gene>
    <name evidence="4" type="ORF">F5050DRAFT_86787</name>
</gene>
<keyword evidence="1" id="KW-0547">Nucleotide-binding</keyword>
<dbReference type="InterPro" id="IPR027640">
    <property type="entry name" value="Kinesin-like_fam"/>
</dbReference>
<keyword evidence="1" id="KW-0067">ATP-binding</keyword>
<feature type="binding site" evidence="1">
    <location>
        <begin position="127"/>
        <end position="134"/>
    </location>
    <ligand>
        <name>ATP</name>
        <dbReference type="ChEBI" id="CHEBI:30616"/>
    </ligand>
</feature>
<proteinExistence type="inferred from homology"/>
<dbReference type="GO" id="GO:0016787">
    <property type="term" value="F:hydrolase activity"/>
    <property type="evidence" value="ECO:0007669"/>
    <property type="project" value="UniProtKB-KW"/>
</dbReference>
<protein>
    <submittedName>
        <fullName evidence="4">P-loop containing nucleoside triphosphate hydrolase protein</fullName>
    </submittedName>
</protein>
<dbReference type="Proteomes" id="UP001163828">
    <property type="component" value="Unassembled WGS sequence"/>
</dbReference>
<dbReference type="EMBL" id="MU790610">
    <property type="protein sequence ID" value="KAJ3996526.1"/>
    <property type="molecule type" value="Genomic_DNA"/>
</dbReference>
<sequence length="728" mass="79261">MSAAVHIVARLRPPLPGEVCDDGVRVISHCSPAADADTHKENTDPGPPPSNIKTTTNLGPGILVLKDSSSSSLTQHYPFHSAYSPEKWLSNPINGDSASTRSLFAHDVLPLVDQVLSGATVTVFAYGVTSSGKTYTMQGNGDEDQGVIGMVVEELFKRIDRSAGMVNMSYLELYLDTPYDLLVPPTQRRRLQILSTSSAGTTSSHSGPPPLSFGTSIHLPNLSTHPVESPDTFRSLYADAARHRSTGATLLNSNSSRSHAVLTLYVTLANSRSVGKLHLLDLAGSENNNLTGNNPERMKESSAINKSLTALGQVVNALNDNARTVARAAKAAKLAGEDEAVVDPKVKLVPYRASSLTRLLSDALGGPSLALLIVCLAPGMKFRSDLVRSVGFASQARRIESKALPPAPPPPPLQARPDTNVPTSKTFNFAVPFRSSSTSSTSNTTSNIVNFPSSTNKPFPSLPTNSSSSRARRRTSPVRSRALSIASRDIRKHKAHGMNNIKATPKKRTRRVSFIPVPHGQGSQSGGRLSMIFEGLPRPRASGGERLGRLSMPSPQHRTSLGGTEGTDAGFVMTEEEIRERISKAVEVEVERRMAELREQGLLIVKDEEAKEAKGAEGGEAEQEEVKEEFENESTEELREEIREEVEQEVSMMIMQEEELEQDSEDFEDFSDDMLVREEIPVVDDSFSDFVNGGKELIEREEKKKKKEVDLVMATSDEKNHKREPVQL</sequence>
<feature type="compositionally biased region" description="Polar residues" evidence="2">
    <location>
        <begin position="448"/>
        <end position="465"/>
    </location>
</feature>
<dbReference type="Gene3D" id="3.40.850.10">
    <property type="entry name" value="Kinesin motor domain"/>
    <property type="match status" value="1"/>
</dbReference>
<dbReference type="PANTHER" id="PTHR47969">
    <property type="entry name" value="CHROMOSOME-ASSOCIATED KINESIN KIF4A-RELATED"/>
    <property type="match status" value="1"/>
</dbReference>